<feature type="region of interest" description="Disordered" evidence="1">
    <location>
        <begin position="66"/>
        <end position="339"/>
    </location>
</feature>
<feature type="compositionally biased region" description="Basic residues" evidence="1">
    <location>
        <begin position="151"/>
        <end position="172"/>
    </location>
</feature>
<comment type="caution">
    <text evidence="2">The sequence shown here is derived from an EMBL/GenBank/DDBJ whole genome shotgun (WGS) entry which is preliminary data.</text>
</comment>
<feature type="compositionally biased region" description="Basic and acidic residues" evidence="1">
    <location>
        <begin position="304"/>
        <end position="323"/>
    </location>
</feature>
<dbReference type="AlphaFoldDB" id="A0A4Y7SL17"/>
<feature type="compositionally biased region" description="Basic residues" evidence="1">
    <location>
        <begin position="192"/>
        <end position="201"/>
    </location>
</feature>
<proteinExistence type="predicted"/>
<dbReference type="Proteomes" id="UP000298030">
    <property type="component" value="Unassembled WGS sequence"/>
</dbReference>
<feature type="compositionally biased region" description="Basic residues" evidence="1">
    <location>
        <begin position="118"/>
        <end position="127"/>
    </location>
</feature>
<dbReference type="PANTHER" id="PTHR15410">
    <property type="entry name" value="HIRA-INTERACTING PROTEIN 3"/>
    <property type="match status" value="1"/>
</dbReference>
<reference evidence="2 3" key="1">
    <citation type="journal article" date="2019" name="Nat. Ecol. Evol.">
        <title>Megaphylogeny resolves global patterns of mushroom evolution.</title>
        <authorList>
            <person name="Varga T."/>
            <person name="Krizsan K."/>
            <person name="Foldi C."/>
            <person name="Dima B."/>
            <person name="Sanchez-Garcia M."/>
            <person name="Sanchez-Ramirez S."/>
            <person name="Szollosi G.J."/>
            <person name="Szarkandi J.G."/>
            <person name="Papp V."/>
            <person name="Albert L."/>
            <person name="Andreopoulos W."/>
            <person name="Angelini C."/>
            <person name="Antonin V."/>
            <person name="Barry K.W."/>
            <person name="Bougher N.L."/>
            <person name="Buchanan P."/>
            <person name="Buyck B."/>
            <person name="Bense V."/>
            <person name="Catcheside P."/>
            <person name="Chovatia M."/>
            <person name="Cooper J."/>
            <person name="Damon W."/>
            <person name="Desjardin D."/>
            <person name="Finy P."/>
            <person name="Geml J."/>
            <person name="Haridas S."/>
            <person name="Hughes K."/>
            <person name="Justo A."/>
            <person name="Karasinski D."/>
            <person name="Kautmanova I."/>
            <person name="Kiss B."/>
            <person name="Kocsube S."/>
            <person name="Kotiranta H."/>
            <person name="LaButti K.M."/>
            <person name="Lechner B.E."/>
            <person name="Liimatainen K."/>
            <person name="Lipzen A."/>
            <person name="Lukacs Z."/>
            <person name="Mihaltcheva S."/>
            <person name="Morgado L.N."/>
            <person name="Niskanen T."/>
            <person name="Noordeloos M.E."/>
            <person name="Ohm R.A."/>
            <person name="Ortiz-Santana B."/>
            <person name="Ovrebo C."/>
            <person name="Racz N."/>
            <person name="Riley R."/>
            <person name="Savchenko A."/>
            <person name="Shiryaev A."/>
            <person name="Soop K."/>
            <person name="Spirin V."/>
            <person name="Szebenyi C."/>
            <person name="Tomsovsky M."/>
            <person name="Tulloss R.E."/>
            <person name="Uehling J."/>
            <person name="Grigoriev I.V."/>
            <person name="Vagvolgyi C."/>
            <person name="Papp T."/>
            <person name="Martin F.M."/>
            <person name="Miettinen O."/>
            <person name="Hibbett D.S."/>
            <person name="Nagy L.G."/>
        </authorList>
    </citation>
    <scope>NUCLEOTIDE SEQUENCE [LARGE SCALE GENOMIC DNA]</scope>
    <source>
        <strain evidence="2 3">FP101781</strain>
    </source>
</reference>
<evidence type="ECO:0000256" key="1">
    <source>
        <dbReference type="SAM" id="MobiDB-lite"/>
    </source>
</evidence>
<accession>A0A4Y7SL17</accession>
<feature type="compositionally biased region" description="Acidic residues" evidence="1">
    <location>
        <begin position="177"/>
        <end position="188"/>
    </location>
</feature>
<dbReference type="PANTHER" id="PTHR15410:SF2">
    <property type="entry name" value="HIRA-INTERACTING PROTEIN 3"/>
    <property type="match status" value="1"/>
</dbReference>
<dbReference type="InterPro" id="IPR037647">
    <property type="entry name" value="HIRIP3"/>
</dbReference>
<feature type="compositionally biased region" description="Acidic residues" evidence="1">
    <location>
        <begin position="69"/>
        <end position="80"/>
    </location>
</feature>
<gene>
    <name evidence="2" type="ORF">FA13DRAFT_1819185</name>
</gene>
<evidence type="ECO:0000313" key="2">
    <source>
        <dbReference type="EMBL" id="TEB21959.1"/>
    </source>
</evidence>
<keyword evidence="3" id="KW-1185">Reference proteome</keyword>
<sequence length="471" mass="52005">MPQISEETLRDAVNSIVGPIANRGELHTITHKLVRQKIEEELGLEGGAADDPQYKRIIREATVKLIEEASGDGEGEEEPEKEPPKPKKPNKKATSASTSKRKRSPSPAADATPSPPRKAARSKKSHKPAISEEEHAEEPEEGYQEDDSKPKKGKIKAAPKAKPEPKRRKSKAKAASEDEDDKDMDVDEEPKAKRKAPKVKAQKPTNSTLYKTPEHVPTSDVEQDEPTAAPSPKRRSPAKLKPKKSSPKKTARNSAALVISEAEDGNTETEKAKAKAPSPKKGPPTKPTENGDDSETGLSDLIDEPPKKRQSKVKDEKAKEPSTKRRASASKPGLSKDEEQIKKLKSLVLACGVRKVWSKLFKDLDSCQQISKLKELLAGLGMTGRLSLEKAKEIKAKREFQQELEDVKEFAKSMEQRGARRARKPAQEIAESEEEKAEESEEEEEDVAPRRRFGNARNSIAAFLQDQSDSD</sequence>
<feature type="compositionally biased region" description="Acidic residues" evidence="1">
    <location>
        <begin position="430"/>
        <end position="446"/>
    </location>
</feature>
<evidence type="ECO:0000313" key="3">
    <source>
        <dbReference type="Proteomes" id="UP000298030"/>
    </source>
</evidence>
<feature type="compositionally biased region" description="Basic residues" evidence="1">
    <location>
        <begin position="232"/>
        <end position="251"/>
    </location>
</feature>
<feature type="compositionally biased region" description="Acidic residues" evidence="1">
    <location>
        <begin position="134"/>
        <end position="145"/>
    </location>
</feature>
<protein>
    <recommendedName>
        <fullName evidence="4">DEK C-terminal domain-containing protein</fullName>
    </recommendedName>
</protein>
<organism evidence="2 3">
    <name type="scientific">Coprinellus micaceus</name>
    <name type="common">Glistening ink-cap mushroom</name>
    <name type="synonym">Coprinus micaceus</name>
    <dbReference type="NCBI Taxonomy" id="71717"/>
    <lineage>
        <taxon>Eukaryota</taxon>
        <taxon>Fungi</taxon>
        <taxon>Dikarya</taxon>
        <taxon>Basidiomycota</taxon>
        <taxon>Agaricomycotina</taxon>
        <taxon>Agaricomycetes</taxon>
        <taxon>Agaricomycetidae</taxon>
        <taxon>Agaricales</taxon>
        <taxon>Agaricineae</taxon>
        <taxon>Psathyrellaceae</taxon>
        <taxon>Coprinellus</taxon>
    </lineage>
</organism>
<dbReference type="GO" id="GO:0005634">
    <property type="term" value="C:nucleus"/>
    <property type="evidence" value="ECO:0007669"/>
    <property type="project" value="TreeGrafter"/>
</dbReference>
<dbReference type="EMBL" id="QPFP01000099">
    <property type="protein sequence ID" value="TEB21959.1"/>
    <property type="molecule type" value="Genomic_DNA"/>
</dbReference>
<feature type="region of interest" description="Disordered" evidence="1">
    <location>
        <begin position="415"/>
        <end position="471"/>
    </location>
</feature>
<dbReference type="OrthoDB" id="552755at2759"/>
<evidence type="ECO:0008006" key="4">
    <source>
        <dbReference type="Google" id="ProtNLM"/>
    </source>
</evidence>
<name>A0A4Y7SL17_COPMI</name>
<dbReference type="STRING" id="71717.A0A4Y7SL17"/>